<feature type="domain" description="Methyltransferase" evidence="1">
    <location>
        <begin position="42"/>
        <end position="180"/>
    </location>
</feature>
<accession>L0KA58</accession>
<keyword evidence="3" id="KW-1185">Reference proteome</keyword>
<evidence type="ECO:0000259" key="1">
    <source>
        <dbReference type="Pfam" id="PF13847"/>
    </source>
</evidence>
<evidence type="ECO:0000313" key="2">
    <source>
        <dbReference type="EMBL" id="AGB41415.1"/>
    </source>
</evidence>
<dbReference type="OrthoDB" id="9804312at2"/>
<protein>
    <submittedName>
        <fullName evidence="2">Methylase involved in ubiquinone/menaquinone biosynthesis</fullName>
    </submittedName>
</protein>
<dbReference type="GO" id="GO:0008168">
    <property type="term" value="F:methyltransferase activity"/>
    <property type="evidence" value="ECO:0007669"/>
    <property type="project" value="UniProtKB-KW"/>
</dbReference>
<dbReference type="EMBL" id="CP003359">
    <property type="protein sequence ID" value="AGB41415.1"/>
    <property type="molecule type" value="Genomic_DNA"/>
</dbReference>
<dbReference type="HOGENOM" id="CLU_076868_0_0_9"/>
<dbReference type="GO" id="GO:0032259">
    <property type="term" value="P:methylation"/>
    <property type="evidence" value="ECO:0007669"/>
    <property type="project" value="UniProtKB-KW"/>
</dbReference>
<name>L0KA58_HALHC</name>
<keyword evidence="2" id="KW-0830">Ubiquinone</keyword>
<dbReference type="RefSeq" id="WP_015327137.1">
    <property type="nucleotide sequence ID" value="NC_019978.1"/>
</dbReference>
<dbReference type="InterPro" id="IPR029063">
    <property type="entry name" value="SAM-dependent_MTases_sf"/>
</dbReference>
<dbReference type="Proteomes" id="UP000010880">
    <property type="component" value="Chromosome"/>
</dbReference>
<dbReference type="PANTHER" id="PTHR43591">
    <property type="entry name" value="METHYLTRANSFERASE"/>
    <property type="match status" value="1"/>
</dbReference>
<dbReference type="KEGG" id="hhl:Halha_1470"/>
<keyword evidence="2" id="KW-0489">Methyltransferase</keyword>
<dbReference type="CDD" id="cd02440">
    <property type="entry name" value="AdoMet_MTases"/>
    <property type="match status" value="1"/>
</dbReference>
<reference evidence="3" key="1">
    <citation type="submission" date="2012-02" db="EMBL/GenBank/DDBJ databases">
        <title>The complete genome of Halobacteroides halobius DSM 5150.</title>
        <authorList>
            <person name="Lucas S."/>
            <person name="Copeland A."/>
            <person name="Lapidus A."/>
            <person name="Glavina del Rio T."/>
            <person name="Dalin E."/>
            <person name="Tice H."/>
            <person name="Bruce D."/>
            <person name="Goodwin L."/>
            <person name="Pitluck S."/>
            <person name="Peters L."/>
            <person name="Mikhailova N."/>
            <person name="Gu W."/>
            <person name="Kyrpides N."/>
            <person name="Mavromatis K."/>
            <person name="Ivanova N."/>
            <person name="Brettin T."/>
            <person name="Detter J.C."/>
            <person name="Han C."/>
            <person name="Larimer F."/>
            <person name="Land M."/>
            <person name="Hauser L."/>
            <person name="Markowitz V."/>
            <person name="Cheng J.-F."/>
            <person name="Hugenholtz P."/>
            <person name="Woyke T."/>
            <person name="Wu D."/>
            <person name="Tindall B."/>
            <person name="Pomrenke H."/>
            <person name="Brambilla E."/>
            <person name="Klenk H.-P."/>
            <person name="Eisen J.A."/>
        </authorList>
    </citation>
    <scope>NUCLEOTIDE SEQUENCE [LARGE SCALE GENOMIC DNA]</scope>
    <source>
        <strain evidence="3">ATCC 35273 / DSM 5150 / MD-1</strain>
    </source>
</reference>
<dbReference type="eggNOG" id="COG2226">
    <property type="taxonomic scope" value="Bacteria"/>
</dbReference>
<organism evidence="2 3">
    <name type="scientific">Halobacteroides halobius (strain ATCC 35273 / DSM 5150 / MD-1)</name>
    <dbReference type="NCBI Taxonomy" id="748449"/>
    <lineage>
        <taxon>Bacteria</taxon>
        <taxon>Bacillati</taxon>
        <taxon>Bacillota</taxon>
        <taxon>Clostridia</taxon>
        <taxon>Halanaerobiales</taxon>
        <taxon>Halobacteroidaceae</taxon>
        <taxon>Halobacteroides</taxon>
    </lineage>
</organism>
<dbReference type="SUPFAM" id="SSF53335">
    <property type="entry name" value="S-adenosyl-L-methionine-dependent methyltransferases"/>
    <property type="match status" value="1"/>
</dbReference>
<dbReference type="InterPro" id="IPR025714">
    <property type="entry name" value="Methyltranfer_dom"/>
</dbReference>
<keyword evidence="2" id="KW-0808">Transferase</keyword>
<proteinExistence type="predicted"/>
<gene>
    <name evidence="2" type="ordered locus">Halha_1470</name>
</gene>
<dbReference type="Pfam" id="PF13847">
    <property type="entry name" value="Methyltransf_31"/>
    <property type="match status" value="1"/>
</dbReference>
<dbReference type="AlphaFoldDB" id="L0KA58"/>
<evidence type="ECO:0000313" key="3">
    <source>
        <dbReference type="Proteomes" id="UP000010880"/>
    </source>
</evidence>
<sequence length="247" mass="29505">MEKVTKAFVRESFKKAGTNYSEATKNIGLWKSEKYIFDKYFEKEKSILDIGCGAGRTTFNLYEMGYTNIVGLDLTFEMIEEARKINKKDETNIDFVVGDATNLKFDDCFFDYALFSFNGIMQIPKKENRIKALKEIRRVLKENGIFIFTTHDRKSNEKFKEVWEKEKKLWKAGKQDTRLYEYGDKIIESENKNRDLFIHFPNREEVLECLDETNWELVEDFYRADLFEEDQKVKEFSTECRFWVVKK</sequence>
<dbReference type="STRING" id="748449.Halha_1470"/>
<dbReference type="Gene3D" id="3.40.50.150">
    <property type="entry name" value="Vaccinia Virus protein VP39"/>
    <property type="match status" value="1"/>
</dbReference>